<feature type="signal peptide" evidence="1">
    <location>
        <begin position="1"/>
        <end position="23"/>
    </location>
</feature>
<dbReference type="RefSeq" id="XP_064708460.1">
    <property type="nucleotide sequence ID" value="XM_064855800.1"/>
</dbReference>
<sequence>MLKSIPRTLLFLGLAGMPSFIAAKPMPFSGATVAHYNQRDILSLLHPEPDPLSSAPGETYIVRPGDTAWNIATSHDITFEELKKANPSVQDWDNILVGQALNIPGPCNGGLPGPPPWTPNPNDIQVIEALAVHNLDQDEGAPLQDVYSTFQGDGSLHSNWPAKSQWVSFNAMWNHVEPGLGRTCVGGVQSNSEQETKDLKDAILTISAEFLIDPRFVLAVVLQESNGCVRVATTTPSNEIRNPGVMQTSNGAGSCNDGVEVSPCPQNEIYKMILDGVHGGDNNLVKAINSASFVPGLGPAEEAQAFYRAARTYNSGFSSFTDGADLAQNGAMECYSSDIGNRLLGWYSAEHTCWLNHD</sequence>
<evidence type="ECO:0000259" key="2">
    <source>
        <dbReference type="PROSITE" id="PS51782"/>
    </source>
</evidence>
<dbReference type="Pfam" id="PF01476">
    <property type="entry name" value="LysM"/>
    <property type="match status" value="1"/>
</dbReference>
<comment type="caution">
    <text evidence="3">The sequence shown here is derived from an EMBL/GenBank/DDBJ whole genome shotgun (WGS) entry which is preliminary data.</text>
</comment>
<feature type="domain" description="LysM" evidence="2">
    <location>
        <begin position="58"/>
        <end position="103"/>
    </location>
</feature>
<evidence type="ECO:0000313" key="4">
    <source>
        <dbReference type="Proteomes" id="UP001358417"/>
    </source>
</evidence>
<keyword evidence="4" id="KW-1185">Reference proteome</keyword>
<protein>
    <recommendedName>
        <fullName evidence="2">LysM domain-containing protein</fullName>
    </recommendedName>
</protein>
<dbReference type="Gene3D" id="3.10.350.10">
    <property type="entry name" value="LysM domain"/>
    <property type="match status" value="1"/>
</dbReference>
<dbReference type="InterPro" id="IPR018392">
    <property type="entry name" value="LysM"/>
</dbReference>
<feature type="chain" id="PRO_5043463000" description="LysM domain-containing protein" evidence="1">
    <location>
        <begin position="24"/>
        <end position="358"/>
    </location>
</feature>
<evidence type="ECO:0000256" key="1">
    <source>
        <dbReference type="SAM" id="SignalP"/>
    </source>
</evidence>
<gene>
    <name evidence="3" type="ORF">LTR84_012276</name>
</gene>
<reference evidence="3 4" key="1">
    <citation type="submission" date="2023-08" db="EMBL/GenBank/DDBJ databases">
        <title>Black Yeasts Isolated from many extreme environments.</title>
        <authorList>
            <person name="Coleine C."/>
            <person name="Stajich J.E."/>
            <person name="Selbmann L."/>
        </authorList>
    </citation>
    <scope>NUCLEOTIDE SEQUENCE [LARGE SCALE GENOMIC DNA]</scope>
    <source>
        <strain evidence="3 4">CCFEE 5792</strain>
    </source>
</reference>
<dbReference type="CDD" id="cd00118">
    <property type="entry name" value="LysM"/>
    <property type="match status" value="1"/>
</dbReference>
<keyword evidence="1" id="KW-0732">Signal</keyword>
<dbReference type="AlphaFoldDB" id="A0AAV9NG90"/>
<dbReference type="GeneID" id="89980423"/>
<dbReference type="InterPro" id="IPR036779">
    <property type="entry name" value="LysM_dom_sf"/>
</dbReference>
<dbReference type="SUPFAM" id="SSF54106">
    <property type="entry name" value="LysM domain"/>
    <property type="match status" value="1"/>
</dbReference>
<organism evidence="3 4">
    <name type="scientific">Exophiala bonariae</name>
    <dbReference type="NCBI Taxonomy" id="1690606"/>
    <lineage>
        <taxon>Eukaryota</taxon>
        <taxon>Fungi</taxon>
        <taxon>Dikarya</taxon>
        <taxon>Ascomycota</taxon>
        <taxon>Pezizomycotina</taxon>
        <taxon>Eurotiomycetes</taxon>
        <taxon>Chaetothyriomycetidae</taxon>
        <taxon>Chaetothyriales</taxon>
        <taxon>Herpotrichiellaceae</taxon>
        <taxon>Exophiala</taxon>
    </lineage>
</organism>
<dbReference type="PROSITE" id="PS51782">
    <property type="entry name" value="LYSM"/>
    <property type="match status" value="1"/>
</dbReference>
<accession>A0AAV9NG90</accession>
<dbReference type="EMBL" id="JAVRRD010000007">
    <property type="protein sequence ID" value="KAK5056744.1"/>
    <property type="molecule type" value="Genomic_DNA"/>
</dbReference>
<dbReference type="Proteomes" id="UP001358417">
    <property type="component" value="Unassembled WGS sequence"/>
</dbReference>
<dbReference type="Gene3D" id="1.10.530.10">
    <property type="match status" value="1"/>
</dbReference>
<evidence type="ECO:0000313" key="3">
    <source>
        <dbReference type="EMBL" id="KAK5056744.1"/>
    </source>
</evidence>
<name>A0AAV9NG90_9EURO</name>
<proteinExistence type="predicted"/>
<dbReference type="SMART" id="SM00257">
    <property type="entry name" value="LysM"/>
    <property type="match status" value="1"/>
</dbReference>